<keyword evidence="2" id="KW-1185">Reference proteome</keyword>
<reference evidence="1" key="1">
    <citation type="journal article" date="2011" name="Genome Biol.">
        <title>The draft genome of the carcinogenic human liver fluke Clonorchis sinensis.</title>
        <authorList>
            <person name="Wang X."/>
            <person name="Chen W."/>
            <person name="Huang Y."/>
            <person name="Sun J."/>
            <person name="Men J."/>
            <person name="Liu H."/>
            <person name="Luo F."/>
            <person name="Guo L."/>
            <person name="Lv X."/>
            <person name="Deng C."/>
            <person name="Zhou C."/>
            <person name="Fan Y."/>
            <person name="Li X."/>
            <person name="Huang L."/>
            <person name="Hu Y."/>
            <person name="Liang C."/>
            <person name="Hu X."/>
            <person name="Xu J."/>
            <person name="Yu X."/>
        </authorList>
    </citation>
    <scope>NUCLEOTIDE SEQUENCE [LARGE SCALE GENOMIC DNA]</scope>
    <source>
        <strain evidence="1">Henan</strain>
    </source>
</reference>
<dbReference type="EMBL" id="DF142920">
    <property type="protein sequence ID" value="GAA48953.1"/>
    <property type="molecule type" value="Genomic_DNA"/>
</dbReference>
<reference key="2">
    <citation type="submission" date="2011-10" db="EMBL/GenBank/DDBJ databases">
        <title>The genome and transcriptome sequence of Clonorchis sinensis provide insights into the carcinogenic liver fluke.</title>
        <authorList>
            <person name="Wang X."/>
            <person name="Huang Y."/>
            <person name="Chen W."/>
            <person name="Liu H."/>
            <person name="Guo L."/>
            <person name="Chen Y."/>
            <person name="Luo F."/>
            <person name="Zhou W."/>
            <person name="Sun J."/>
            <person name="Mao Q."/>
            <person name="Liang P."/>
            <person name="Zhou C."/>
            <person name="Tian Y."/>
            <person name="Men J."/>
            <person name="Lv X."/>
            <person name="Huang L."/>
            <person name="Zhou J."/>
            <person name="Hu Y."/>
            <person name="Li R."/>
            <person name="Zhang F."/>
            <person name="Lei H."/>
            <person name="Li X."/>
            <person name="Hu X."/>
            <person name="Liang C."/>
            <person name="Xu J."/>
            <person name="Wu Z."/>
            <person name="Yu X."/>
        </authorList>
    </citation>
    <scope>NUCLEOTIDE SEQUENCE</scope>
    <source>
        <strain>Henan</strain>
    </source>
</reference>
<dbReference type="Proteomes" id="UP000008909">
    <property type="component" value="Unassembled WGS sequence"/>
</dbReference>
<protein>
    <submittedName>
        <fullName evidence="1">Uncharacterized protein</fullName>
    </submittedName>
</protein>
<organism evidence="1 2">
    <name type="scientific">Clonorchis sinensis</name>
    <name type="common">Chinese liver fluke</name>
    <dbReference type="NCBI Taxonomy" id="79923"/>
    <lineage>
        <taxon>Eukaryota</taxon>
        <taxon>Metazoa</taxon>
        <taxon>Spiralia</taxon>
        <taxon>Lophotrochozoa</taxon>
        <taxon>Platyhelminthes</taxon>
        <taxon>Trematoda</taxon>
        <taxon>Digenea</taxon>
        <taxon>Opisthorchiida</taxon>
        <taxon>Opisthorchiata</taxon>
        <taxon>Opisthorchiidae</taxon>
        <taxon>Clonorchis</taxon>
    </lineage>
</organism>
<feature type="non-terminal residue" evidence="1">
    <location>
        <position position="1"/>
    </location>
</feature>
<evidence type="ECO:0000313" key="2">
    <source>
        <dbReference type="Proteomes" id="UP000008909"/>
    </source>
</evidence>
<name>G7Y7L8_CLOSI</name>
<gene>
    <name evidence="1" type="ORF">CLF_102259</name>
</gene>
<accession>G7Y7L8</accession>
<evidence type="ECO:0000313" key="1">
    <source>
        <dbReference type="EMBL" id="GAA48953.1"/>
    </source>
</evidence>
<sequence>RRSPRVSVNLMLYVNPNWNDFDRYTHWQISLVFTGDSSEYIVYDVLQLNVLQTGRLVFQLTLEQNSSSVRFPPPTHWLGVVMLGQEDDCSNESRVSVEFTKFRNHQNFIQRHTTVIDRSLLSVNWSSNLSSWTSLGEKLIVAVCLSNQTTSRVVVNSMSFVECTLLMIEKQFFCCCTARHLIILPMSVVHYLNPVYAISRSTSLGVLMQVFGRYDVLVETWGLTSTKVQQCSLEWSLYGKTSENKPLLRQTRVETTLGLSGTLNCLLSQPQRPGNCQNFASYRTRLNSEQALLLNIAAVVAVPYGQLEHRSFAYTETTGVTVDTTDEACEQYALSQIRFASLEK</sequence>
<proteinExistence type="predicted"/>
<dbReference type="AlphaFoldDB" id="G7Y7L8"/>